<evidence type="ECO:0000256" key="2">
    <source>
        <dbReference type="SAM" id="Phobius"/>
    </source>
</evidence>
<dbReference type="InterPro" id="IPR000551">
    <property type="entry name" value="MerR-type_HTH_dom"/>
</dbReference>
<dbReference type="EMBL" id="MGHC01000035">
    <property type="protein sequence ID" value="OGM58496.1"/>
    <property type="molecule type" value="Genomic_DNA"/>
</dbReference>
<dbReference type="Pfam" id="PF00376">
    <property type="entry name" value="MerR"/>
    <property type="match status" value="1"/>
</dbReference>
<evidence type="ECO:0000259" key="3">
    <source>
        <dbReference type="PROSITE" id="PS50937"/>
    </source>
</evidence>
<accession>A0A1F8B3A0</accession>
<feature type="transmembrane region" description="Helical" evidence="2">
    <location>
        <begin position="186"/>
        <end position="207"/>
    </location>
</feature>
<feature type="compositionally biased region" description="Basic and acidic residues" evidence="1">
    <location>
        <begin position="61"/>
        <end position="84"/>
    </location>
</feature>
<reference evidence="4 5" key="1">
    <citation type="journal article" date="2016" name="Nat. Commun.">
        <title>Thousands of microbial genomes shed light on interconnected biogeochemical processes in an aquifer system.</title>
        <authorList>
            <person name="Anantharaman K."/>
            <person name="Brown C.T."/>
            <person name="Hug L.A."/>
            <person name="Sharon I."/>
            <person name="Castelle C.J."/>
            <person name="Probst A.J."/>
            <person name="Thomas B.C."/>
            <person name="Singh A."/>
            <person name="Wilkins M.J."/>
            <person name="Karaoz U."/>
            <person name="Brodie E.L."/>
            <person name="Williams K.H."/>
            <person name="Hubbard S.S."/>
            <person name="Banfield J.F."/>
        </authorList>
    </citation>
    <scope>NUCLEOTIDE SEQUENCE [LARGE SCALE GENOMIC DNA]</scope>
</reference>
<dbReference type="PROSITE" id="PS50937">
    <property type="entry name" value="HTH_MERR_2"/>
    <property type="match status" value="1"/>
</dbReference>
<keyword evidence="2" id="KW-0812">Transmembrane</keyword>
<dbReference type="GO" id="GO:0006355">
    <property type="term" value="P:regulation of DNA-templated transcription"/>
    <property type="evidence" value="ECO:0007669"/>
    <property type="project" value="InterPro"/>
</dbReference>
<feature type="region of interest" description="Disordered" evidence="1">
    <location>
        <begin position="61"/>
        <end position="107"/>
    </location>
</feature>
<dbReference type="CDD" id="cd04762">
    <property type="entry name" value="HTH_MerR-trunc"/>
    <property type="match status" value="1"/>
</dbReference>
<dbReference type="AlphaFoldDB" id="A0A1F8B3A0"/>
<dbReference type="Gene3D" id="1.10.1660.10">
    <property type="match status" value="1"/>
</dbReference>
<dbReference type="Proteomes" id="UP000179018">
    <property type="component" value="Unassembled WGS sequence"/>
</dbReference>
<comment type="caution">
    <text evidence="4">The sequence shown here is derived from an EMBL/GenBank/DDBJ whole genome shotgun (WGS) entry which is preliminary data.</text>
</comment>
<protein>
    <recommendedName>
        <fullName evidence="3">HTH merR-type domain-containing protein</fullName>
    </recommendedName>
</protein>
<proteinExistence type="predicted"/>
<dbReference type="NCBIfam" id="TIGR01764">
    <property type="entry name" value="excise"/>
    <property type="match status" value="1"/>
</dbReference>
<keyword evidence="2" id="KW-0472">Membrane</keyword>
<keyword evidence="2" id="KW-1133">Transmembrane helix</keyword>
<gene>
    <name evidence="4" type="ORF">A3A75_00825</name>
</gene>
<dbReference type="SUPFAM" id="SSF46955">
    <property type="entry name" value="Putative DNA-binding domain"/>
    <property type="match status" value="1"/>
</dbReference>
<sequence length="218" mass="24210">MDKVVGLGKNLLTIGESSEYLNVSIDTLRRWEKKGKLNALRSPGGHRYFATAELDTLFGKKYERTENHSPKETANGKDEKKISEDLPQEADAKTQIASPPEVPSIEDRPTRDIVIPQIQPIRVAPNTQPGSIQIETQEAYIENAYIENAYIEQQKASILTPSFTSQQIPEPQNVVSTTKRKSNLNITLVIIGLILSLVAGLFVFYLLKSPANILSPIP</sequence>
<feature type="domain" description="HTH merR-type" evidence="3">
    <location>
        <begin position="11"/>
        <end position="57"/>
    </location>
</feature>
<dbReference type="InterPro" id="IPR009061">
    <property type="entry name" value="DNA-bd_dom_put_sf"/>
</dbReference>
<evidence type="ECO:0000313" key="5">
    <source>
        <dbReference type="Proteomes" id="UP000179018"/>
    </source>
</evidence>
<dbReference type="GO" id="GO:0003677">
    <property type="term" value="F:DNA binding"/>
    <property type="evidence" value="ECO:0007669"/>
    <property type="project" value="InterPro"/>
</dbReference>
<dbReference type="InterPro" id="IPR010093">
    <property type="entry name" value="SinI_DNA-bd"/>
</dbReference>
<organism evidence="4 5">
    <name type="scientific">Candidatus Woesebacteria bacterium RIFCSPLOWO2_01_FULL_39_10</name>
    <dbReference type="NCBI Taxonomy" id="1802516"/>
    <lineage>
        <taxon>Bacteria</taxon>
        <taxon>Candidatus Woeseibacteriota</taxon>
    </lineage>
</organism>
<evidence type="ECO:0000256" key="1">
    <source>
        <dbReference type="SAM" id="MobiDB-lite"/>
    </source>
</evidence>
<name>A0A1F8B3A0_9BACT</name>
<evidence type="ECO:0000313" key="4">
    <source>
        <dbReference type="EMBL" id="OGM58496.1"/>
    </source>
</evidence>